<feature type="region of interest" description="Disordered" evidence="4">
    <location>
        <begin position="1146"/>
        <end position="1194"/>
    </location>
</feature>
<dbReference type="OrthoDB" id="442460at2759"/>
<feature type="region of interest" description="Disordered" evidence="4">
    <location>
        <begin position="1"/>
        <end position="50"/>
    </location>
</feature>
<feature type="region of interest" description="Disordered" evidence="4">
    <location>
        <begin position="1058"/>
        <end position="1118"/>
    </location>
</feature>
<sequence length="1284" mass="148116">MAYGRSLRNGTRKRKLNYNGPLNNMKKPKIKQNKETKSLETNTNSNNNTDDILEIDASLLKIDSESDRDVQNANSSKNTTDDNSLKNVNIVASPSKRTLQGAKKTKTYLSRSPLTKNDSGIESSFDNGANTSKKNLNKKNNTSLSDILNKMNQRKVSNQTIDFSFENELNASDDLAFVVNEDNTLNNKKNKISSLDQFNKYSSVRANRINSTNKKNQSEKEIVHLSDEEGKDEKEPNEDVNISNMKEKENNSHDIDIHDLTSKRNGLSDVKTPIRFNTAKIIWKNQNGNYNYQYFDKNKEKLQLGASFSSTFFELLLEGFTTDKISYENVEIFSYKTGFEAVVLEFKTPIKLRKANSKSTGSLQSVVILKVVCLEFSPNKNSESQLPGLLTERFEKANSKLIVNKNYKITFRTQLKDKYKLGDEIGLRKSNTTSSSQLQNSRFNSLKDKTYNSLTKQQLTQKGGPSYSNKGNVISSPSSGINKSNQKKIETHKEASTSLSRNGIDPGSFFGNNSSNKHYASSLRGLRKLEDVSKIDEKNLKSERENAKPNASVVFNNQNFSGRVTRSKTGSSNPKTRKRYTEIFDDTEYEKTQPLEMDLKHFFSDGSSLIIHDKDYQCLFNGQWLNGTVIDFFNKFFKDDVFKLQVTPKLENLKNVEMKEEEKEEEKKEEKKEEKETSLNKSSDNDNNCLNEYTLKLEDNIKTEESERNPHLSKDFYIFSSYFFLTLDNLEKVVQSRWLLKDDCAVMKKHKYHIIPVNINYHWFGCILEDFYEKCLETQSMIKEFEAKKEQENLEKEKSDNNDILKNPEDKDQDLVEEEREEKNDINIEKDIFFESSEVKTRDDRYRLKTFLNSNLNSKQQQKLLTLRTKDLPKITIYVFDSLRNLHQKELQPIKDFLILFALKNFNIKLNPVQLKLRNSQVIKQPNMNDCGVHLISNIKVFMKFTEKTIKLWNSCSFTGDDPELISFFKETYVKTSRKPLREILASLLEIAKTKKDSNNIALEPMKIDSKSDSEDDELMIIEKNSAKKKIPTNENDDISLEKNEHKIKEPSVLQKLSDLQLEEEEEEEEKEKEEAINKNFTIDAESKKAANEEIDRVFAESDSETSDDKNPITSNSQDLKLAHEIDLFFEKTDNNKQSDIEELNKKKLTSNTSKYFDKKNSTKPSVNSGLLKDRKDNIAKSSQNIESSDQEFTNDDYILYEKDEEKLKDLDELSVKIQAAVNPEHHDTGNPILILRDSNIQKQSSSDALDFINFNNDTNNSQIDSLSDNIRHKRKRKIKSYKD</sequence>
<dbReference type="PROSITE" id="PS50600">
    <property type="entry name" value="ULP_PROTEASE"/>
    <property type="match status" value="1"/>
</dbReference>
<feature type="domain" description="Ubiquitin-like protease family profile" evidence="5">
    <location>
        <begin position="609"/>
        <end position="942"/>
    </location>
</feature>
<feature type="region of interest" description="Disordered" evidence="4">
    <location>
        <begin position="456"/>
        <end position="510"/>
    </location>
</feature>
<dbReference type="GO" id="GO:0008234">
    <property type="term" value="F:cysteine-type peptidase activity"/>
    <property type="evidence" value="ECO:0007669"/>
    <property type="project" value="InterPro"/>
</dbReference>
<evidence type="ECO:0000256" key="3">
    <source>
        <dbReference type="ARBA" id="ARBA00022801"/>
    </source>
</evidence>
<feature type="compositionally biased region" description="Polar residues" evidence="4">
    <location>
        <begin position="1258"/>
        <end position="1269"/>
    </location>
</feature>
<feature type="region of interest" description="Disordered" evidence="4">
    <location>
        <begin position="659"/>
        <end position="687"/>
    </location>
</feature>
<evidence type="ECO:0000259" key="5">
    <source>
        <dbReference type="PROSITE" id="PS50600"/>
    </source>
</evidence>
<proteinExistence type="inferred from homology"/>
<dbReference type="SUPFAM" id="SSF54001">
    <property type="entry name" value="Cysteine proteinases"/>
    <property type="match status" value="1"/>
</dbReference>
<accession>A0A1B7TFX7</accession>
<evidence type="ECO:0000256" key="4">
    <source>
        <dbReference type="SAM" id="MobiDB-lite"/>
    </source>
</evidence>
<comment type="caution">
    <text evidence="6">The sequence shown here is derived from an EMBL/GenBank/DDBJ whole genome shotgun (WGS) entry which is preliminary data.</text>
</comment>
<protein>
    <submittedName>
        <fullName evidence="6">Cysteine proteinase</fullName>
    </submittedName>
</protein>
<feature type="compositionally biased region" description="Acidic residues" evidence="4">
    <location>
        <begin position="1061"/>
        <end position="1072"/>
    </location>
</feature>
<name>A0A1B7TFX7_9ASCO</name>
<feature type="region of interest" description="Disordered" evidence="4">
    <location>
        <begin position="66"/>
        <end position="141"/>
    </location>
</feature>
<evidence type="ECO:0000313" key="6">
    <source>
        <dbReference type="EMBL" id="OBA27631.1"/>
    </source>
</evidence>
<dbReference type="GO" id="GO:0006508">
    <property type="term" value="P:proteolysis"/>
    <property type="evidence" value="ECO:0007669"/>
    <property type="project" value="UniProtKB-KW"/>
</dbReference>
<reference evidence="7" key="1">
    <citation type="journal article" date="2016" name="Proc. Natl. Acad. Sci. U.S.A.">
        <title>Comparative genomics of biotechnologically important yeasts.</title>
        <authorList>
            <person name="Riley R."/>
            <person name="Haridas S."/>
            <person name="Wolfe K.H."/>
            <person name="Lopes M.R."/>
            <person name="Hittinger C.T."/>
            <person name="Goeker M."/>
            <person name="Salamov A.A."/>
            <person name="Wisecaver J.H."/>
            <person name="Long T.M."/>
            <person name="Calvey C.H."/>
            <person name="Aerts A.L."/>
            <person name="Barry K.W."/>
            <person name="Choi C."/>
            <person name="Clum A."/>
            <person name="Coughlan A.Y."/>
            <person name="Deshpande S."/>
            <person name="Douglass A.P."/>
            <person name="Hanson S.J."/>
            <person name="Klenk H.-P."/>
            <person name="LaButti K.M."/>
            <person name="Lapidus A."/>
            <person name="Lindquist E.A."/>
            <person name="Lipzen A.M."/>
            <person name="Meier-Kolthoff J.P."/>
            <person name="Ohm R.A."/>
            <person name="Otillar R.P."/>
            <person name="Pangilinan J.L."/>
            <person name="Peng Y."/>
            <person name="Rokas A."/>
            <person name="Rosa C.A."/>
            <person name="Scheuner C."/>
            <person name="Sibirny A.A."/>
            <person name="Slot J.C."/>
            <person name="Stielow J.B."/>
            <person name="Sun H."/>
            <person name="Kurtzman C.P."/>
            <person name="Blackwell M."/>
            <person name="Grigoriev I.V."/>
            <person name="Jeffries T.W."/>
        </authorList>
    </citation>
    <scope>NUCLEOTIDE SEQUENCE [LARGE SCALE GENOMIC DNA]</scope>
    <source>
        <strain evidence="7">NRRL Y-1626</strain>
    </source>
</reference>
<evidence type="ECO:0000256" key="1">
    <source>
        <dbReference type="ARBA" id="ARBA00005234"/>
    </source>
</evidence>
<dbReference type="Proteomes" id="UP000092321">
    <property type="component" value="Unassembled WGS sequence"/>
</dbReference>
<dbReference type="Pfam" id="PF02902">
    <property type="entry name" value="Peptidase_C48"/>
    <property type="match status" value="1"/>
</dbReference>
<feature type="compositionally biased region" description="Basic and acidic residues" evidence="4">
    <location>
        <begin position="792"/>
        <end position="814"/>
    </location>
</feature>
<feature type="compositionally biased region" description="Polar residues" evidence="4">
    <location>
        <begin position="456"/>
        <end position="484"/>
    </location>
</feature>
<dbReference type="GO" id="GO:0019783">
    <property type="term" value="F:ubiquitin-like protein peptidase activity"/>
    <property type="evidence" value="ECO:0007669"/>
    <property type="project" value="UniProtKB-ARBA"/>
</dbReference>
<feature type="region of interest" description="Disordered" evidence="4">
    <location>
        <begin position="1258"/>
        <end position="1284"/>
    </location>
</feature>
<keyword evidence="2" id="KW-0645">Protease</keyword>
<dbReference type="InterPro" id="IPR038765">
    <property type="entry name" value="Papain-like_cys_pep_sf"/>
</dbReference>
<evidence type="ECO:0000313" key="7">
    <source>
        <dbReference type="Proteomes" id="UP000092321"/>
    </source>
</evidence>
<feature type="compositionally biased region" description="Basic and acidic residues" evidence="4">
    <location>
        <begin position="659"/>
        <end position="678"/>
    </location>
</feature>
<keyword evidence="7" id="KW-1185">Reference proteome</keyword>
<feature type="compositionally biased region" description="Polar residues" evidence="4">
    <location>
        <begin position="85"/>
        <end position="98"/>
    </location>
</feature>
<organism evidence="6 7">
    <name type="scientific">Hanseniaspora valbyensis NRRL Y-1626</name>
    <dbReference type="NCBI Taxonomy" id="766949"/>
    <lineage>
        <taxon>Eukaryota</taxon>
        <taxon>Fungi</taxon>
        <taxon>Dikarya</taxon>
        <taxon>Ascomycota</taxon>
        <taxon>Saccharomycotina</taxon>
        <taxon>Saccharomycetes</taxon>
        <taxon>Saccharomycodales</taxon>
        <taxon>Saccharomycodaceae</taxon>
        <taxon>Hanseniaspora</taxon>
    </lineage>
</organism>
<feature type="compositionally biased region" description="Low complexity" evidence="4">
    <location>
        <begin position="130"/>
        <end position="141"/>
    </location>
</feature>
<feature type="region of interest" description="Disordered" evidence="4">
    <location>
        <begin position="207"/>
        <end position="238"/>
    </location>
</feature>
<dbReference type="InterPro" id="IPR003653">
    <property type="entry name" value="Peptidase_C48_C"/>
</dbReference>
<dbReference type="PANTHER" id="PTHR33700">
    <property type="entry name" value="MYB-LIKE PROTEIN X"/>
    <property type="match status" value="1"/>
</dbReference>
<evidence type="ECO:0000256" key="2">
    <source>
        <dbReference type="ARBA" id="ARBA00022670"/>
    </source>
</evidence>
<gene>
    <name evidence="6" type="ORF">HANVADRAFT_52078</name>
</gene>
<feature type="compositionally biased region" description="Basic and acidic residues" evidence="4">
    <location>
        <begin position="216"/>
        <end position="234"/>
    </location>
</feature>
<feature type="compositionally biased region" description="Polar residues" evidence="4">
    <location>
        <begin position="107"/>
        <end position="129"/>
    </location>
</feature>
<dbReference type="EMBL" id="LXPE01000007">
    <property type="protein sequence ID" value="OBA27631.1"/>
    <property type="molecule type" value="Genomic_DNA"/>
</dbReference>
<feature type="compositionally biased region" description="Basic residues" evidence="4">
    <location>
        <begin position="1272"/>
        <end position="1284"/>
    </location>
</feature>
<dbReference type="Gene3D" id="3.40.395.10">
    <property type="entry name" value="Adenoviral Proteinase, Chain A"/>
    <property type="match status" value="1"/>
</dbReference>
<dbReference type="PANTHER" id="PTHR33700:SF4">
    <property type="entry name" value="MYB-LIKE PROTEIN X"/>
    <property type="match status" value="1"/>
</dbReference>
<feature type="region of interest" description="Disordered" evidence="4">
    <location>
        <begin position="792"/>
        <end position="822"/>
    </location>
</feature>
<keyword evidence="3" id="KW-0378">Hydrolase</keyword>
<feature type="compositionally biased region" description="Basic and acidic residues" evidence="4">
    <location>
        <begin position="1085"/>
        <end position="1100"/>
    </location>
</feature>
<comment type="similarity">
    <text evidence="1">Belongs to the peptidase C48 family.</text>
</comment>